<dbReference type="InterPro" id="IPR019410">
    <property type="entry name" value="Methyltransf_16"/>
</dbReference>
<evidence type="ECO:0000313" key="3">
    <source>
        <dbReference type="Proteomes" id="UP000250266"/>
    </source>
</evidence>
<dbReference type="Proteomes" id="UP000250266">
    <property type="component" value="Unassembled WGS sequence"/>
</dbReference>
<accession>A0A8E2JB16</accession>
<reference evidence="2 3" key="1">
    <citation type="journal article" date="2016" name="Nat. Commun.">
        <title>Ectomycorrhizal ecology is imprinted in the genome of the dominant symbiotic fungus Cenococcum geophilum.</title>
        <authorList>
            <consortium name="DOE Joint Genome Institute"/>
            <person name="Peter M."/>
            <person name="Kohler A."/>
            <person name="Ohm R.A."/>
            <person name="Kuo A."/>
            <person name="Krutzmann J."/>
            <person name="Morin E."/>
            <person name="Arend M."/>
            <person name="Barry K.W."/>
            <person name="Binder M."/>
            <person name="Choi C."/>
            <person name="Clum A."/>
            <person name="Copeland A."/>
            <person name="Grisel N."/>
            <person name="Haridas S."/>
            <person name="Kipfer T."/>
            <person name="LaButti K."/>
            <person name="Lindquist E."/>
            <person name="Lipzen A."/>
            <person name="Maire R."/>
            <person name="Meier B."/>
            <person name="Mihaltcheva S."/>
            <person name="Molinier V."/>
            <person name="Murat C."/>
            <person name="Poggeler S."/>
            <person name="Quandt C.A."/>
            <person name="Sperisen C."/>
            <person name="Tritt A."/>
            <person name="Tisserant E."/>
            <person name="Crous P.W."/>
            <person name="Henrissat B."/>
            <person name="Nehls U."/>
            <person name="Egli S."/>
            <person name="Spatafora J.W."/>
            <person name="Grigoriev I.V."/>
            <person name="Martin F.M."/>
        </authorList>
    </citation>
    <scope>NUCLEOTIDE SEQUENCE [LARGE SCALE GENOMIC DNA]</scope>
    <source>
        <strain evidence="2 3">CBS 459.81</strain>
    </source>
</reference>
<evidence type="ECO:0000313" key="2">
    <source>
        <dbReference type="EMBL" id="OCK75409.1"/>
    </source>
</evidence>
<feature type="compositionally biased region" description="Basic residues" evidence="1">
    <location>
        <begin position="153"/>
        <end position="167"/>
    </location>
</feature>
<dbReference type="Pfam" id="PF10294">
    <property type="entry name" value="Methyltransf_16"/>
    <property type="match status" value="1"/>
</dbReference>
<dbReference type="EMBL" id="KV745321">
    <property type="protein sequence ID" value="OCK75409.1"/>
    <property type="molecule type" value="Genomic_DNA"/>
</dbReference>
<dbReference type="OrthoDB" id="2529286at2759"/>
<dbReference type="Gene3D" id="3.40.50.150">
    <property type="entry name" value="Vaccinia Virus protein VP39"/>
    <property type="match status" value="1"/>
</dbReference>
<dbReference type="GO" id="GO:0008757">
    <property type="term" value="F:S-adenosylmethionine-dependent methyltransferase activity"/>
    <property type="evidence" value="ECO:0007669"/>
    <property type="project" value="UniProtKB-ARBA"/>
</dbReference>
<gene>
    <name evidence="2" type="ORF">K432DRAFT_337498</name>
</gene>
<dbReference type="InterPro" id="IPR029063">
    <property type="entry name" value="SAM-dependent_MTases_sf"/>
</dbReference>
<evidence type="ECO:0000256" key="1">
    <source>
        <dbReference type="SAM" id="MobiDB-lite"/>
    </source>
</evidence>
<dbReference type="AlphaFoldDB" id="A0A8E2JB16"/>
<feature type="region of interest" description="Disordered" evidence="1">
    <location>
        <begin position="145"/>
        <end position="168"/>
    </location>
</feature>
<proteinExistence type="predicted"/>
<dbReference type="GO" id="GO:0005829">
    <property type="term" value="C:cytosol"/>
    <property type="evidence" value="ECO:0007669"/>
    <property type="project" value="TreeGrafter"/>
</dbReference>
<dbReference type="PANTHER" id="PTHR14614">
    <property type="entry name" value="HEPATOCELLULAR CARCINOMA-ASSOCIATED ANTIGEN"/>
    <property type="match status" value="1"/>
</dbReference>
<name>A0A8E2JB16_9PEZI</name>
<protein>
    <submittedName>
        <fullName evidence="2">Uncharacterized protein</fullName>
    </submittedName>
</protein>
<organism evidence="2 3">
    <name type="scientific">Lepidopterella palustris CBS 459.81</name>
    <dbReference type="NCBI Taxonomy" id="1314670"/>
    <lineage>
        <taxon>Eukaryota</taxon>
        <taxon>Fungi</taxon>
        <taxon>Dikarya</taxon>
        <taxon>Ascomycota</taxon>
        <taxon>Pezizomycotina</taxon>
        <taxon>Dothideomycetes</taxon>
        <taxon>Pleosporomycetidae</taxon>
        <taxon>Mytilinidiales</taxon>
        <taxon>Argynnaceae</taxon>
        <taxon>Lepidopterella</taxon>
    </lineage>
</organism>
<dbReference type="SUPFAM" id="SSF53335">
    <property type="entry name" value="S-adenosyl-L-methionine-dependent methyltransferases"/>
    <property type="match status" value="1"/>
</dbReference>
<dbReference type="GO" id="GO:0032991">
    <property type="term" value="C:protein-containing complex"/>
    <property type="evidence" value="ECO:0007669"/>
    <property type="project" value="TreeGrafter"/>
</dbReference>
<dbReference type="PANTHER" id="PTHR14614:SF109">
    <property type="entry name" value="RIBOSOMAL LYSINE N-METHYLTRANSFERASE 5"/>
    <property type="match status" value="1"/>
</dbReference>
<keyword evidence="3" id="KW-1185">Reference proteome</keyword>
<sequence>MEELLASMGEQVADPQEEAFLLFSQSIPSQSLGFIDPKASLLDICVAGRDLSIHQSPTLLSSNRKEGTTGAVVWRVTPLFAEWVASLNILTRTGILGSDSIVLELGCGVSGIVALALAPHIKKYVATDQDYVLKLLMQNIVDNSPKDSGSISRGKKHQNSKHRKSSVRKAEWSATNVELLSLDWELDSVSTLPSFLVQDQASKSEETVAGVDVIVACDCIYNDALVEPFVSTCAQICGLRSSNDKQNPTVCIVAQQLRSAEVFESWLESFDSLFNVWRIPDDLLTDALKANSGFVVHVGVLRS</sequence>